<dbReference type="EMBL" id="HG710945">
    <property type="protein sequence ID" value="CDJ48016.1"/>
    <property type="molecule type" value="Genomic_DNA"/>
</dbReference>
<evidence type="ECO:0000313" key="3">
    <source>
        <dbReference type="Proteomes" id="UP000030750"/>
    </source>
</evidence>
<protein>
    <submittedName>
        <fullName evidence="2">Uncharacterized protein</fullName>
    </submittedName>
</protein>
<dbReference type="OrthoDB" id="348052at2759"/>
<evidence type="ECO:0000256" key="1">
    <source>
        <dbReference type="SAM" id="MobiDB-lite"/>
    </source>
</evidence>
<proteinExistence type="predicted"/>
<reference evidence="2" key="1">
    <citation type="submission" date="2013-10" db="EMBL/GenBank/DDBJ databases">
        <title>Genomic analysis of the causative agents of coccidiosis in chickens.</title>
        <authorList>
            <person name="Reid A.J."/>
            <person name="Blake D."/>
            <person name="Billington K."/>
            <person name="Browne H."/>
            <person name="Dunn M."/>
            <person name="Hung S."/>
            <person name="Kawahara F."/>
            <person name="Miranda-Saavedra D."/>
            <person name="Mourier T."/>
            <person name="Nagra H."/>
            <person name="Otto T.D."/>
            <person name="Rawlings N."/>
            <person name="Sanchez A."/>
            <person name="Sanders M."/>
            <person name="Subramaniam C."/>
            <person name="Tay Y."/>
            <person name="Dear P."/>
            <person name="Doerig C."/>
            <person name="Gruber A."/>
            <person name="Parkinson J."/>
            <person name="Shirley M."/>
            <person name="Wan K.L."/>
            <person name="Berriman M."/>
            <person name="Tomley F."/>
            <person name="Pain A."/>
        </authorList>
    </citation>
    <scope>NUCLEOTIDE SEQUENCE [LARGE SCALE GENOMIC DNA]</scope>
    <source>
        <strain evidence="2">Houghton</strain>
    </source>
</reference>
<feature type="region of interest" description="Disordered" evidence="1">
    <location>
        <begin position="1"/>
        <end position="33"/>
    </location>
</feature>
<dbReference type="Proteomes" id="UP000030750">
    <property type="component" value="Unassembled WGS sequence"/>
</dbReference>
<keyword evidence="3" id="KW-1185">Reference proteome</keyword>
<name>U6LCY0_9EIME</name>
<evidence type="ECO:0000313" key="2">
    <source>
        <dbReference type="EMBL" id="CDJ48016.1"/>
    </source>
</evidence>
<gene>
    <name evidence="2" type="ORF">EBH_0076410</name>
</gene>
<feature type="compositionally biased region" description="Pro residues" evidence="1">
    <location>
        <begin position="15"/>
        <end position="25"/>
    </location>
</feature>
<reference evidence="2" key="2">
    <citation type="submission" date="2013-10" db="EMBL/GenBank/DDBJ databases">
        <authorList>
            <person name="Aslett M."/>
        </authorList>
    </citation>
    <scope>NUCLEOTIDE SEQUENCE [LARGE SCALE GENOMIC DNA]</scope>
    <source>
        <strain evidence="2">Houghton</strain>
    </source>
</reference>
<organism evidence="2 3">
    <name type="scientific">Eimeria brunetti</name>
    <dbReference type="NCBI Taxonomy" id="51314"/>
    <lineage>
        <taxon>Eukaryota</taxon>
        <taxon>Sar</taxon>
        <taxon>Alveolata</taxon>
        <taxon>Apicomplexa</taxon>
        <taxon>Conoidasida</taxon>
        <taxon>Coccidia</taxon>
        <taxon>Eucoccidiorida</taxon>
        <taxon>Eimeriorina</taxon>
        <taxon>Eimeriidae</taxon>
        <taxon>Eimeria</taxon>
    </lineage>
</organism>
<dbReference type="AlphaFoldDB" id="U6LCY0"/>
<dbReference type="VEuPathDB" id="ToxoDB:EBH_0076410"/>
<accession>U6LCY0</accession>
<sequence length="160" mass="17607">MGLRQRRVGAEGGPPGAPWGPPPEPLQQQEGEGGGGEGCFLGIYVSTPHLRVVEADIDDTSAPGTLHFELEGDELLVFGTLRFFFQLHNSSSFSLSFLVEEFNVFYYPIGTSRQCLLYHTGTILDSSQQAFQHREKFATPTNHPWAYFSQPDNQLAVGGC</sequence>